<keyword evidence="4" id="KW-0479">Metal-binding</keyword>
<comment type="cofactor">
    <cofactor evidence="1">
        <name>Mg(2+)</name>
        <dbReference type="ChEBI" id="CHEBI:18420"/>
    </cofactor>
</comment>
<keyword evidence="5" id="KW-0460">Magnesium</keyword>
<evidence type="ECO:0000256" key="3">
    <source>
        <dbReference type="ARBA" id="ARBA00022516"/>
    </source>
</evidence>
<protein>
    <submittedName>
        <fullName evidence="10">YegS/Rv2252/BmrU family lipid kinase</fullName>
    </submittedName>
</protein>
<dbReference type="InterPro" id="IPR016064">
    <property type="entry name" value="NAD/diacylglycerol_kinase_sf"/>
</dbReference>
<dbReference type="InterPro" id="IPR050187">
    <property type="entry name" value="Lipid_Phosphate_FormReg"/>
</dbReference>
<reference evidence="10 11" key="1">
    <citation type="submission" date="2020-12" db="EMBL/GenBank/DDBJ databases">
        <title>Whole genome sequences of gut porcine anaerobes.</title>
        <authorList>
            <person name="Kubasova T."/>
            <person name="Jahodarova E."/>
            <person name="Rychlik I."/>
        </authorList>
    </citation>
    <scope>NUCLEOTIDE SEQUENCE [LARGE SCALE GENOMIC DNA]</scope>
    <source>
        <strain evidence="10 11">An867</strain>
    </source>
</reference>
<keyword evidence="10" id="KW-0418">Kinase</keyword>
<evidence type="ECO:0000256" key="8">
    <source>
        <dbReference type="ARBA" id="ARBA00023264"/>
    </source>
</evidence>
<keyword evidence="8" id="KW-1208">Phospholipid metabolism</keyword>
<organism evidence="10 11">
    <name type="scientific">Anaeromassilibacillus senegalensis</name>
    <dbReference type="NCBI Taxonomy" id="1673717"/>
    <lineage>
        <taxon>Bacteria</taxon>
        <taxon>Bacillati</taxon>
        <taxon>Bacillota</taxon>
        <taxon>Clostridia</taxon>
        <taxon>Eubacteriales</taxon>
        <taxon>Acutalibacteraceae</taxon>
        <taxon>Anaeromassilibacillus</taxon>
    </lineage>
</organism>
<comment type="caution">
    <text evidence="10">The sequence shown here is derived from an EMBL/GenBank/DDBJ whole genome shotgun (WGS) entry which is preliminary data.</text>
</comment>
<dbReference type="InterPro" id="IPR001206">
    <property type="entry name" value="Diacylglycerol_kinase_cat_dom"/>
</dbReference>
<evidence type="ECO:0000259" key="9">
    <source>
        <dbReference type="PROSITE" id="PS50146"/>
    </source>
</evidence>
<evidence type="ECO:0000313" key="10">
    <source>
        <dbReference type="EMBL" id="MCF2652428.1"/>
    </source>
</evidence>
<evidence type="ECO:0000256" key="5">
    <source>
        <dbReference type="ARBA" id="ARBA00022842"/>
    </source>
</evidence>
<dbReference type="Pfam" id="PF00781">
    <property type="entry name" value="DAGK_cat"/>
    <property type="match status" value="1"/>
</dbReference>
<dbReference type="Proteomes" id="UP001299220">
    <property type="component" value="Unassembled WGS sequence"/>
</dbReference>
<dbReference type="PANTHER" id="PTHR12358">
    <property type="entry name" value="SPHINGOSINE KINASE"/>
    <property type="match status" value="1"/>
</dbReference>
<accession>A0ABS9CN90</accession>
<keyword evidence="10" id="KW-0808">Transferase</keyword>
<dbReference type="EMBL" id="JAFBIT010000002">
    <property type="protein sequence ID" value="MCF2652428.1"/>
    <property type="molecule type" value="Genomic_DNA"/>
</dbReference>
<keyword evidence="11" id="KW-1185">Reference proteome</keyword>
<dbReference type="Gene3D" id="3.40.50.10330">
    <property type="entry name" value="Probable inorganic polyphosphate/atp-NAD kinase, domain 1"/>
    <property type="match status" value="1"/>
</dbReference>
<evidence type="ECO:0000256" key="4">
    <source>
        <dbReference type="ARBA" id="ARBA00022723"/>
    </source>
</evidence>
<dbReference type="NCBIfam" id="TIGR00147">
    <property type="entry name" value="YegS/Rv2252/BmrU family lipid kinase"/>
    <property type="match status" value="1"/>
</dbReference>
<evidence type="ECO:0000256" key="1">
    <source>
        <dbReference type="ARBA" id="ARBA00001946"/>
    </source>
</evidence>
<evidence type="ECO:0000256" key="2">
    <source>
        <dbReference type="ARBA" id="ARBA00005983"/>
    </source>
</evidence>
<evidence type="ECO:0000256" key="7">
    <source>
        <dbReference type="ARBA" id="ARBA00023209"/>
    </source>
</evidence>
<keyword evidence="7" id="KW-0594">Phospholipid biosynthesis</keyword>
<evidence type="ECO:0000313" key="11">
    <source>
        <dbReference type="Proteomes" id="UP001299220"/>
    </source>
</evidence>
<proteinExistence type="inferred from homology"/>
<dbReference type="PANTHER" id="PTHR12358:SF106">
    <property type="entry name" value="LIPID KINASE YEGS"/>
    <property type="match status" value="1"/>
</dbReference>
<dbReference type="SMART" id="SM00046">
    <property type="entry name" value="DAGKc"/>
    <property type="match status" value="1"/>
</dbReference>
<dbReference type="PROSITE" id="PS50146">
    <property type="entry name" value="DAGK"/>
    <property type="match status" value="1"/>
</dbReference>
<dbReference type="InterPro" id="IPR017438">
    <property type="entry name" value="ATP-NAD_kinase_N"/>
</dbReference>
<gene>
    <name evidence="10" type="ORF">JQM67_07420</name>
</gene>
<comment type="similarity">
    <text evidence="2">Belongs to the diacylglycerol/lipid kinase family.</text>
</comment>
<dbReference type="Gene3D" id="2.60.200.40">
    <property type="match status" value="1"/>
</dbReference>
<sequence length="315" mass="34223">MENTGETIPLLKGARLCDQRVLMIVNPCAGRMKGQKYADMLERRLRQHGAAVDRRETTEKENGAGYAAQAAQAGCTRIVCIGGDGTLNAVINGALRNGVQLPITYIPAGTTNDFAQTLQIPKRLSDMRAALTAGRDVEIDAGQFNDGYFSYVASFGAFTKCSYATPRSMKRLLGHLAYVLEGIKDIAALEARPLTVETAAHTFQGEYVFGAFSNTVSIGGMLKYDSGLVDMNDGKLEMLLIRKPETLGDVHRLIHALTAGEFDDPLFDFTASEDFRLHSAAGFDWSVDGEHAESGCDTHIHCVKSAVRITVPTRK</sequence>
<name>A0ABS9CN90_9FIRM</name>
<dbReference type="InterPro" id="IPR005218">
    <property type="entry name" value="Diacylglycerol/lipid_kinase"/>
</dbReference>
<feature type="domain" description="DAGKc" evidence="9">
    <location>
        <begin position="16"/>
        <end position="148"/>
    </location>
</feature>
<dbReference type="SUPFAM" id="SSF111331">
    <property type="entry name" value="NAD kinase/diacylglycerol kinase-like"/>
    <property type="match status" value="1"/>
</dbReference>
<keyword evidence="3" id="KW-0444">Lipid biosynthesis</keyword>
<evidence type="ECO:0000256" key="6">
    <source>
        <dbReference type="ARBA" id="ARBA00023098"/>
    </source>
</evidence>
<dbReference type="RefSeq" id="WP_235323484.1">
    <property type="nucleotide sequence ID" value="NZ_JAFBIT010000002.1"/>
</dbReference>
<dbReference type="GO" id="GO:0016301">
    <property type="term" value="F:kinase activity"/>
    <property type="evidence" value="ECO:0007669"/>
    <property type="project" value="UniProtKB-KW"/>
</dbReference>
<keyword evidence="6" id="KW-0443">Lipid metabolism</keyword>